<name>A0A0B6ZE75_9EUPU</name>
<feature type="non-terminal residue" evidence="1">
    <location>
        <position position="1"/>
    </location>
</feature>
<protein>
    <submittedName>
        <fullName evidence="1">Uncharacterized protein</fullName>
    </submittedName>
</protein>
<organism evidence="1">
    <name type="scientific">Arion vulgaris</name>
    <dbReference type="NCBI Taxonomy" id="1028688"/>
    <lineage>
        <taxon>Eukaryota</taxon>
        <taxon>Metazoa</taxon>
        <taxon>Spiralia</taxon>
        <taxon>Lophotrochozoa</taxon>
        <taxon>Mollusca</taxon>
        <taxon>Gastropoda</taxon>
        <taxon>Heterobranchia</taxon>
        <taxon>Euthyneura</taxon>
        <taxon>Panpulmonata</taxon>
        <taxon>Eupulmonata</taxon>
        <taxon>Stylommatophora</taxon>
        <taxon>Helicina</taxon>
        <taxon>Arionoidea</taxon>
        <taxon>Arionidae</taxon>
        <taxon>Arion</taxon>
    </lineage>
</organism>
<proteinExistence type="predicted"/>
<evidence type="ECO:0000313" key="1">
    <source>
        <dbReference type="EMBL" id="CEK66848.1"/>
    </source>
</evidence>
<dbReference type="AlphaFoldDB" id="A0A0B6ZE75"/>
<reference evidence="1" key="1">
    <citation type="submission" date="2014-12" db="EMBL/GenBank/DDBJ databases">
        <title>Insight into the proteome of Arion vulgaris.</title>
        <authorList>
            <person name="Aradska J."/>
            <person name="Bulat T."/>
            <person name="Smidak R."/>
            <person name="Sarate P."/>
            <person name="Gangsoo J."/>
            <person name="Sialana F."/>
            <person name="Bilban M."/>
            <person name="Lubec G."/>
        </authorList>
    </citation>
    <scope>NUCLEOTIDE SEQUENCE</scope>
    <source>
        <tissue evidence="1">Skin</tissue>
    </source>
</reference>
<accession>A0A0B6ZE75</accession>
<sequence>SASSSGFPLLPTTKMNNEDIIMLLCLLVFQKKMIDSNRQMRRGWAFADIRHVSILPFPYTSLPPAILSSSRHSSHIESH</sequence>
<gene>
    <name evidence="1" type="primary">ORF60397</name>
</gene>
<dbReference type="EMBL" id="HACG01019983">
    <property type="protein sequence ID" value="CEK66848.1"/>
    <property type="molecule type" value="Transcribed_RNA"/>
</dbReference>